<comment type="caution">
    <text evidence="2">The sequence shown here is derived from an EMBL/GenBank/DDBJ whole genome shotgun (WGS) entry which is preliminary data.</text>
</comment>
<evidence type="ECO:0000313" key="3">
    <source>
        <dbReference type="Proteomes" id="UP000023152"/>
    </source>
</evidence>
<dbReference type="PROSITE" id="PS50195">
    <property type="entry name" value="PX"/>
    <property type="match status" value="1"/>
</dbReference>
<evidence type="ECO:0000259" key="1">
    <source>
        <dbReference type="PROSITE" id="PS50195"/>
    </source>
</evidence>
<dbReference type="SUPFAM" id="SSF64268">
    <property type="entry name" value="PX domain"/>
    <property type="match status" value="1"/>
</dbReference>
<dbReference type="GO" id="GO:0035091">
    <property type="term" value="F:phosphatidylinositol binding"/>
    <property type="evidence" value="ECO:0007669"/>
    <property type="project" value="InterPro"/>
</dbReference>
<reference evidence="2 3" key="1">
    <citation type="journal article" date="2013" name="Curr. Biol.">
        <title>The Genome of the Foraminiferan Reticulomyxa filosa.</title>
        <authorList>
            <person name="Glockner G."/>
            <person name="Hulsmann N."/>
            <person name="Schleicher M."/>
            <person name="Noegel A.A."/>
            <person name="Eichinger L."/>
            <person name="Gallinger C."/>
            <person name="Pawlowski J."/>
            <person name="Sierra R."/>
            <person name="Euteneuer U."/>
            <person name="Pillet L."/>
            <person name="Moustafa A."/>
            <person name="Platzer M."/>
            <person name="Groth M."/>
            <person name="Szafranski K."/>
            <person name="Schliwa M."/>
        </authorList>
    </citation>
    <scope>NUCLEOTIDE SEQUENCE [LARGE SCALE GENOMIC DNA]</scope>
</reference>
<gene>
    <name evidence="2" type="ORF">RFI_31317</name>
</gene>
<protein>
    <recommendedName>
        <fullName evidence="1">PX domain-containing protein</fullName>
    </recommendedName>
</protein>
<feature type="non-terminal residue" evidence="2">
    <location>
        <position position="267"/>
    </location>
</feature>
<dbReference type="InterPro" id="IPR001683">
    <property type="entry name" value="PX_dom"/>
</dbReference>
<evidence type="ECO:0000313" key="2">
    <source>
        <dbReference type="EMBL" id="ETO06079.1"/>
    </source>
</evidence>
<dbReference type="EMBL" id="ASPP01027520">
    <property type="protein sequence ID" value="ETO06079.1"/>
    <property type="molecule type" value="Genomic_DNA"/>
</dbReference>
<dbReference type="CDD" id="cd06093">
    <property type="entry name" value="PX_domain"/>
    <property type="match status" value="1"/>
</dbReference>
<dbReference type="AlphaFoldDB" id="X6LWS9"/>
<proteinExistence type="predicted"/>
<dbReference type="OrthoDB" id="10254720at2759"/>
<dbReference type="Pfam" id="PF00787">
    <property type="entry name" value="PX"/>
    <property type="match status" value="1"/>
</dbReference>
<sequence length="267" mass="31144">MPWLLYKRFNDFVFLHENKVKIFFLKKKKLEKLVSSQIELKSVQLPSLPPKQIIRSLAPQVVAKRQRELQAYITKLLNEPKLLRNRLLLDFLVVPESLRAMLTRHDRTKTKSVLQRRATDSAAVSTGNNTDDDVSQINELLKELALQKNGVRAISKFEQWYFESNPKMSRELIRRLLLGDDTNHGLAYSCRCFNSKVAWRQSIALLTRLLDIERNEYAIAFREQFLGLDKGVYKEMDLHKIISDGTTDDGFRIVKLLYENLPQIDPK</sequence>
<dbReference type="Gene3D" id="3.30.1520.10">
    <property type="entry name" value="Phox-like domain"/>
    <property type="match status" value="1"/>
</dbReference>
<dbReference type="Proteomes" id="UP000023152">
    <property type="component" value="Unassembled WGS sequence"/>
</dbReference>
<feature type="domain" description="PX" evidence="1">
    <location>
        <begin position="1"/>
        <end position="99"/>
    </location>
</feature>
<accession>X6LWS9</accession>
<keyword evidence="3" id="KW-1185">Reference proteome</keyword>
<organism evidence="2 3">
    <name type="scientific">Reticulomyxa filosa</name>
    <dbReference type="NCBI Taxonomy" id="46433"/>
    <lineage>
        <taxon>Eukaryota</taxon>
        <taxon>Sar</taxon>
        <taxon>Rhizaria</taxon>
        <taxon>Retaria</taxon>
        <taxon>Foraminifera</taxon>
        <taxon>Monothalamids</taxon>
        <taxon>Reticulomyxidae</taxon>
        <taxon>Reticulomyxa</taxon>
    </lineage>
</organism>
<dbReference type="InterPro" id="IPR036871">
    <property type="entry name" value="PX_dom_sf"/>
</dbReference>
<name>X6LWS9_RETFI</name>